<evidence type="ECO:0000313" key="2">
    <source>
        <dbReference type="EMBL" id="MEN7429664.1"/>
    </source>
</evidence>
<protein>
    <submittedName>
        <fullName evidence="2">P27 family phage terminase small subunit</fullName>
    </submittedName>
</protein>
<dbReference type="EMBL" id="JAYFSJ010000002">
    <property type="protein sequence ID" value="MEN7429664.1"/>
    <property type="molecule type" value="Genomic_DNA"/>
</dbReference>
<feature type="region of interest" description="Disordered" evidence="1">
    <location>
        <begin position="1"/>
        <end position="41"/>
    </location>
</feature>
<reference evidence="2 3" key="1">
    <citation type="submission" date="2023-12" db="EMBL/GenBank/DDBJ databases">
        <title>Chromobacterium sp. strain TRC.1.1.SA producing antimicrobial pigment.</title>
        <authorList>
            <person name="Verma N."/>
            <person name="Choksket S."/>
            <person name="Pinnaka A.K."/>
            <person name="Korpole S."/>
        </authorList>
    </citation>
    <scope>NUCLEOTIDE SEQUENCE [LARGE SCALE GENOMIC DNA]</scope>
    <source>
        <strain evidence="2 3">TRC1.1.SA</strain>
    </source>
</reference>
<name>A0ABV0CEP0_9NEIS</name>
<dbReference type="Proteomes" id="UP001405405">
    <property type="component" value="Unassembled WGS sequence"/>
</dbReference>
<evidence type="ECO:0000256" key="1">
    <source>
        <dbReference type="SAM" id="MobiDB-lite"/>
    </source>
</evidence>
<dbReference type="RefSeq" id="WP_346787614.1">
    <property type="nucleotide sequence ID" value="NZ_JAYFSJ010000002.1"/>
</dbReference>
<proteinExistence type="predicted"/>
<sequence length="170" mass="18235">MDDRRPPLTVISGGVGGVARNAGDNGAIKSPSTPPGAKLSPRERKVWDEICDSLRAAGMEHLTAGLAISVICRTFIRLQDAEEELSKVIERNGGSYVIDVGKDKPYFQAHPIYSITVSLKEELRKWLPESCLTLPSAAAVKAKLGDKAPQDDLFDSAVNLARRHPSAGSG</sequence>
<dbReference type="InterPro" id="IPR006448">
    <property type="entry name" value="Phage_term_ssu_P27"/>
</dbReference>
<comment type="caution">
    <text evidence="2">The sequence shown here is derived from an EMBL/GenBank/DDBJ whole genome shotgun (WGS) entry which is preliminary data.</text>
</comment>
<evidence type="ECO:0000313" key="3">
    <source>
        <dbReference type="Proteomes" id="UP001405405"/>
    </source>
</evidence>
<gene>
    <name evidence="2" type="ORF">VA599_02835</name>
</gene>
<keyword evidence="3" id="KW-1185">Reference proteome</keyword>
<organism evidence="2 3">
    <name type="scientific">Chromobacterium indicum</name>
    <dbReference type="NCBI Taxonomy" id="3110228"/>
    <lineage>
        <taxon>Bacteria</taxon>
        <taxon>Pseudomonadati</taxon>
        <taxon>Pseudomonadota</taxon>
        <taxon>Betaproteobacteria</taxon>
        <taxon>Neisseriales</taxon>
        <taxon>Chromobacteriaceae</taxon>
        <taxon>Chromobacterium</taxon>
    </lineage>
</organism>
<dbReference type="Pfam" id="PF05119">
    <property type="entry name" value="Terminase_4"/>
    <property type="match status" value="1"/>
</dbReference>
<accession>A0ABV0CEP0</accession>